<comment type="caution">
    <text evidence="1">The sequence shown here is derived from an EMBL/GenBank/DDBJ whole genome shotgun (WGS) entry which is preliminary data.</text>
</comment>
<reference evidence="1" key="2">
    <citation type="submission" date="2023-06" db="EMBL/GenBank/DDBJ databases">
        <authorList>
            <person name="Spilker T."/>
        </authorList>
    </citation>
    <scope>NUCLEOTIDE SEQUENCE</scope>
    <source>
        <strain evidence="1">FLAC1071</strain>
    </source>
</reference>
<keyword evidence="2" id="KW-1185">Reference proteome</keyword>
<evidence type="ECO:0000313" key="1">
    <source>
        <dbReference type="EMBL" id="MDM3927840.1"/>
    </source>
</evidence>
<name>A0ABT7P3V9_MYCIT</name>
<protein>
    <submittedName>
        <fullName evidence="1">Uncharacterized protein</fullName>
    </submittedName>
</protein>
<dbReference type="EMBL" id="JASZZX010000016">
    <property type="protein sequence ID" value="MDM3927840.1"/>
    <property type="molecule type" value="Genomic_DNA"/>
</dbReference>
<accession>A0ABT7P3V9</accession>
<dbReference type="Proteomes" id="UP001529272">
    <property type="component" value="Unassembled WGS sequence"/>
</dbReference>
<gene>
    <name evidence="1" type="ORF">QRB35_17665</name>
</gene>
<proteinExistence type="predicted"/>
<evidence type="ECO:0000313" key="2">
    <source>
        <dbReference type="Proteomes" id="UP001529272"/>
    </source>
</evidence>
<dbReference type="RefSeq" id="WP_069954006.1">
    <property type="nucleotide sequence ID" value="NZ_CP012886.2"/>
</dbReference>
<reference evidence="1" key="1">
    <citation type="submission" date="2023-06" db="EMBL/GenBank/DDBJ databases">
        <title>Itaconate inhibition of nontuberculous mycobacteria.</title>
        <authorList>
            <person name="Breen P."/>
            <person name="Zimbric M."/>
            <person name="Caverly L."/>
        </authorList>
    </citation>
    <scope>NUCLEOTIDE SEQUENCE</scope>
    <source>
        <strain evidence="1">FLAC1071</strain>
    </source>
</reference>
<sequence>MITSSTTIITLQCEHSSPAAGIYCVRNGSSSVLLGAAQTCVNDDERITLARQHGFPTRAERDYSTVVAVQHVPQENAWAVTFDMSDYVAALNRL</sequence>
<organism evidence="1 2">
    <name type="scientific">Mycobacterium intracellulare subsp. chimaera</name>
    <dbReference type="NCBI Taxonomy" id="222805"/>
    <lineage>
        <taxon>Bacteria</taxon>
        <taxon>Bacillati</taxon>
        <taxon>Actinomycetota</taxon>
        <taxon>Actinomycetes</taxon>
        <taxon>Mycobacteriales</taxon>
        <taxon>Mycobacteriaceae</taxon>
        <taxon>Mycobacterium</taxon>
        <taxon>Mycobacterium avium complex (MAC)</taxon>
    </lineage>
</organism>